<feature type="compositionally biased region" description="Basic and acidic residues" evidence="1">
    <location>
        <begin position="17"/>
        <end position="32"/>
    </location>
</feature>
<feature type="region of interest" description="Disordered" evidence="1">
    <location>
        <begin position="1"/>
        <end position="41"/>
    </location>
</feature>
<proteinExistence type="predicted"/>
<evidence type="ECO:0000313" key="2">
    <source>
        <dbReference type="EMBL" id="EGD10395.1"/>
    </source>
</evidence>
<accession>F0BAX6</accession>
<organism evidence="2 3">
    <name type="scientific">Xanthomonas vesicatoria ATCC 35937</name>
    <dbReference type="NCBI Taxonomy" id="925775"/>
    <lineage>
        <taxon>Bacteria</taxon>
        <taxon>Pseudomonadati</taxon>
        <taxon>Pseudomonadota</taxon>
        <taxon>Gammaproteobacteria</taxon>
        <taxon>Lysobacterales</taxon>
        <taxon>Lysobacteraceae</taxon>
        <taxon>Xanthomonas</taxon>
    </lineage>
</organism>
<comment type="caution">
    <text evidence="2">The sequence shown here is derived from an EMBL/GenBank/DDBJ whole genome shotgun (WGS) entry which is preliminary data.</text>
</comment>
<gene>
    <name evidence="2" type="ORF">XVE_1243</name>
</gene>
<dbReference type="AlphaFoldDB" id="F0BAX6"/>
<dbReference type="Proteomes" id="UP000003299">
    <property type="component" value="Unassembled WGS sequence"/>
</dbReference>
<sequence>MARTCMGDATRPPSLQRRSDSTEHAPHMRNVGEPDAAGAKPPCAAVSLLQCNAQNAA</sequence>
<evidence type="ECO:0000256" key="1">
    <source>
        <dbReference type="SAM" id="MobiDB-lite"/>
    </source>
</evidence>
<reference evidence="2 3" key="1">
    <citation type="journal article" date="2011" name="BMC Genomics">
        <title>Comparative genomics reveals diversity among xanthomonads infecting tomato and pepper.</title>
        <authorList>
            <person name="Potnis N."/>
            <person name="Krasileva K."/>
            <person name="Chow V."/>
            <person name="Almeida N.F."/>
            <person name="Patil P.B."/>
            <person name="Ryan R.P."/>
            <person name="Sharlach M."/>
            <person name="Behlau F."/>
            <person name="Dow J.M."/>
            <person name="Momol M.T."/>
            <person name="White F.F."/>
            <person name="Preston J.F."/>
            <person name="Vinatzer B.A."/>
            <person name="Koebnik R."/>
            <person name="Setubal J.C."/>
            <person name="Norman D.J."/>
            <person name="Staskawicz B.J."/>
            <person name="Jones J.B."/>
        </authorList>
    </citation>
    <scope>NUCLEOTIDE SEQUENCE [LARGE SCALE GENOMIC DNA]</scope>
    <source>
        <strain evidence="2 3">ATCC 35937</strain>
    </source>
</reference>
<name>F0BAX6_9XANT</name>
<dbReference type="EMBL" id="AEQV01000031">
    <property type="protein sequence ID" value="EGD10395.1"/>
    <property type="molecule type" value="Genomic_DNA"/>
</dbReference>
<protein>
    <submittedName>
        <fullName evidence="2">Uncharacterized protein</fullName>
    </submittedName>
</protein>
<evidence type="ECO:0000313" key="3">
    <source>
        <dbReference type="Proteomes" id="UP000003299"/>
    </source>
</evidence>